<comment type="caution">
    <text evidence="1">The sequence shown here is derived from an EMBL/GenBank/DDBJ whole genome shotgun (WGS) entry which is preliminary data.</text>
</comment>
<protein>
    <submittedName>
        <fullName evidence="1">Uncharacterized protein</fullName>
    </submittedName>
</protein>
<reference evidence="1" key="1">
    <citation type="submission" date="2021-05" db="EMBL/GenBank/DDBJ databases">
        <authorList>
            <person name="Pan Q."/>
            <person name="Jouanno E."/>
            <person name="Zahm M."/>
            <person name="Klopp C."/>
            <person name="Cabau C."/>
            <person name="Louis A."/>
            <person name="Berthelot C."/>
            <person name="Parey E."/>
            <person name="Roest Crollius H."/>
            <person name="Montfort J."/>
            <person name="Robinson-Rechavi M."/>
            <person name="Bouchez O."/>
            <person name="Lampietro C."/>
            <person name="Lopez Roques C."/>
            <person name="Donnadieu C."/>
            <person name="Postlethwait J."/>
            <person name="Bobe J."/>
            <person name="Dillon D."/>
            <person name="Chandos A."/>
            <person name="von Hippel F."/>
            <person name="Guiguen Y."/>
        </authorList>
    </citation>
    <scope>NUCLEOTIDE SEQUENCE</scope>
    <source>
        <strain evidence="1">YG-Jan2019</strain>
    </source>
</reference>
<keyword evidence="2" id="KW-1185">Reference proteome</keyword>
<gene>
    <name evidence="1" type="ORF">DPEC_G00227530</name>
</gene>
<dbReference type="Proteomes" id="UP001157502">
    <property type="component" value="Chromosome 19"/>
</dbReference>
<evidence type="ECO:0000313" key="2">
    <source>
        <dbReference type="Proteomes" id="UP001157502"/>
    </source>
</evidence>
<name>A0ACC2G0N5_DALPE</name>
<proteinExistence type="predicted"/>
<evidence type="ECO:0000313" key="1">
    <source>
        <dbReference type="EMBL" id="KAJ7997299.1"/>
    </source>
</evidence>
<accession>A0ACC2G0N5</accession>
<organism evidence="1 2">
    <name type="scientific">Dallia pectoralis</name>
    <name type="common">Alaska blackfish</name>
    <dbReference type="NCBI Taxonomy" id="75939"/>
    <lineage>
        <taxon>Eukaryota</taxon>
        <taxon>Metazoa</taxon>
        <taxon>Chordata</taxon>
        <taxon>Craniata</taxon>
        <taxon>Vertebrata</taxon>
        <taxon>Euteleostomi</taxon>
        <taxon>Actinopterygii</taxon>
        <taxon>Neopterygii</taxon>
        <taxon>Teleostei</taxon>
        <taxon>Protacanthopterygii</taxon>
        <taxon>Esociformes</taxon>
        <taxon>Umbridae</taxon>
        <taxon>Dallia</taxon>
    </lineage>
</organism>
<sequence length="262" mass="29664">MERHCILACGLFCLLSTGECTTEVRGFEGQNVTLPCKYDAKYWGLSHVCWGRGTIPTTGGCNNEIISTDGTKVTNRVLSRYQLLGDLMTGDVSLTIINTTEKDSGIYGCRMQHSGLFNDGKIEITLTIKKAPVPPTPRTPDNVTSPTWDYHTPDYVITNSTQHFDTFMTDQIKQNPRSHSYQIWILMSFLLVLIVLGIVSAFVFRKQLKSIVMVFKMPQRSGLRAQQMAIENVYEIEQQGDLDDYEVPEHEWARSPHIRGEH</sequence>
<dbReference type="EMBL" id="CM055746">
    <property type="protein sequence ID" value="KAJ7997299.1"/>
    <property type="molecule type" value="Genomic_DNA"/>
</dbReference>